<dbReference type="Proteomes" id="UP001207687">
    <property type="component" value="Unassembled WGS sequence"/>
</dbReference>
<protein>
    <submittedName>
        <fullName evidence="7 8">CDP-glycerol glycerophosphotransferase</fullName>
        <ecNumber evidence="7">2.7.8.12</ecNumber>
    </submittedName>
</protein>
<dbReference type="GO" id="GO:0005886">
    <property type="term" value="C:plasma membrane"/>
    <property type="evidence" value="ECO:0007669"/>
    <property type="project" value="UniProtKB-SubCell"/>
</dbReference>
<dbReference type="GO" id="GO:0047355">
    <property type="term" value="F:CDP-glycerol glycerophosphotransferase activity"/>
    <property type="evidence" value="ECO:0007669"/>
    <property type="project" value="UniProtKB-EC"/>
</dbReference>
<evidence type="ECO:0000256" key="2">
    <source>
        <dbReference type="ARBA" id="ARBA00010488"/>
    </source>
</evidence>
<dbReference type="RefSeq" id="WP_180259587.1">
    <property type="nucleotide sequence ID" value="NZ_BLYG01000001.1"/>
</dbReference>
<dbReference type="PANTHER" id="PTHR37316">
    <property type="entry name" value="TEICHOIC ACID GLYCEROL-PHOSPHATE PRIMASE"/>
    <property type="match status" value="1"/>
</dbReference>
<gene>
    <name evidence="7" type="ORF">M2256_002144</name>
    <name evidence="8" type="ORF">OGZ50_01440</name>
</gene>
<keyword evidence="6" id="KW-0472">Membrane</keyword>
<dbReference type="AlphaFoldDB" id="A0AAP4DT94"/>
<comment type="caution">
    <text evidence="8">The sequence shown here is derived from an EMBL/GenBank/DDBJ whole genome shotgun (WGS) entry which is preliminary data.</text>
</comment>
<dbReference type="InterPro" id="IPR051612">
    <property type="entry name" value="Teichoic_Acid_Biosynth"/>
</dbReference>
<reference evidence="8" key="1">
    <citation type="submission" date="2022-10" db="EMBL/GenBank/DDBJ databases">
        <authorList>
            <person name="Turner M.S."/>
            <person name="Huang W."/>
        </authorList>
    </citation>
    <scope>NUCLEOTIDE SEQUENCE</scope>
    <source>
        <strain evidence="8">54</strain>
    </source>
</reference>
<evidence type="ECO:0000313" key="9">
    <source>
        <dbReference type="Proteomes" id="UP001152598"/>
    </source>
</evidence>
<organism evidence="8 9">
    <name type="scientific">Lactococcus lactis</name>
    <dbReference type="NCBI Taxonomy" id="1358"/>
    <lineage>
        <taxon>Bacteria</taxon>
        <taxon>Bacillati</taxon>
        <taxon>Bacillota</taxon>
        <taxon>Bacilli</taxon>
        <taxon>Lactobacillales</taxon>
        <taxon>Streptococcaceae</taxon>
        <taxon>Lactococcus</taxon>
    </lineage>
</organism>
<name>A0AAP4DT94_9LACT</name>
<dbReference type="Proteomes" id="UP001152598">
    <property type="component" value="Unassembled WGS sequence"/>
</dbReference>
<reference evidence="7" key="3">
    <citation type="submission" date="2023-08" db="EMBL/GenBank/DDBJ databases">
        <title>Genomic analyses of the natural microbiome of Caenorhabditis elegans.</title>
        <authorList>
            <person name="Samuel B."/>
        </authorList>
    </citation>
    <scope>NUCLEOTIDE SEQUENCE</scope>
    <source>
        <strain evidence="7">BIGb0220</strain>
    </source>
</reference>
<comment type="subcellular location">
    <subcellularLocation>
        <location evidence="1">Cell membrane</location>
        <topology evidence="1">Peripheral membrane protein</topology>
    </subcellularLocation>
</comment>
<evidence type="ECO:0000256" key="4">
    <source>
        <dbReference type="ARBA" id="ARBA00022679"/>
    </source>
</evidence>
<evidence type="ECO:0000313" key="7">
    <source>
        <dbReference type="EMBL" id="MCW2281622.1"/>
    </source>
</evidence>
<dbReference type="EC" id="2.7.8.12" evidence="7"/>
<keyword evidence="5" id="KW-0777">Teichoic acid biosynthesis</keyword>
<dbReference type="SUPFAM" id="SSF53756">
    <property type="entry name" value="UDP-Glycosyltransferase/glycogen phosphorylase"/>
    <property type="match status" value="1"/>
</dbReference>
<sequence>MISLLIRIKLLLLKKILSFFLLLLGKVVKIDDKLIIFASFSGTAYSDNPRYLFEYLRDNDDFTDYRFVWAFRRKRVVQGAEVVKFNSLTYYYLLSKAKYWVFNAKMAPYYQKKEEQIYLQTWHGTPLKRLGHDLLDNGKTYYRSQLSYKQMLKGYDEDSCQWDYLISPNSFSSRAFASAFKINQEKMLEVGYPRVDFLVNADSNKCMELKRRYGLPLDKKVVLYAPTWRDDSFGIRGYRFELAVDFYKWKNQLGDDTVILFKPHYLISNVYQVPNDLSDFVYLMAASADINDAYLMSDVLITDYSSVFFDYANLNRPIYFYMYDFEQYEQELRGFYLNVPDELPNDVIRTEKELLRRIKEDIFDYDRLQVFNQVFNSWSDGKVSSKVAKRIFYEN</sequence>
<reference evidence="8" key="2">
    <citation type="journal article" date="2023" name="Food Microbiol.">
        <title>Evaluation of the fermentation potential of lactic acid bacteria isolated from herbs, fruits and vegetables as starter cultures in nut-based milk alternatives.</title>
        <authorList>
            <person name="Huang W."/>
            <person name="Dong A."/>
            <person name="Pham H.T."/>
            <person name="Zhou C."/>
            <person name="Huo Z."/>
            <person name="Watjen A.P."/>
            <person name="Prakash S."/>
            <person name="Bang-Berthelsen C.H."/>
            <person name="Turner M.S."/>
        </authorList>
    </citation>
    <scope>NUCLEOTIDE SEQUENCE</scope>
    <source>
        <strain evidence="8">54</strain>
    </source>
</reference>
<dbReference type="Gene3D" id="3.40.50.12580">
    <property type="match status" value="1"/>
</dbReference>
<evidence type="ECO:0000256" key="6">
    <source>
        <dbReference type="ARBA" id="ARBA00023136"/>
    </source>
</evidence>
<dbReference type="Pfam" id="PF04464">
    <property type="entry name" value="Glyphos_transf"/>
    <property type="match status" value="1"/>
</dbReference>
<evidence type="ECO:0000256" key="1">
    <source>
        <dbReference type="ARBA" id="ARBA00004202"/>
    </source>
</evidence>
<dbReference type="EMBL" id="JAOWLV010000001">
    <property type="protein sequence ID" value="MDG4975406.1"/>
    <property type="molecule type" value="Genomic_DNA"/>
</dbReference>
<accession>A0AAP4DT94</accession>
<dbReference type="Gene3D" id="3.40.50.11820">
    <property type="match status" value="1"/>
</dbReference>
<evidence type="ECO:0000313" key="8">
    <source>
        <dbReference type="EMBL" id="MDG4975406.1"/>
    </source>
</evidence>
<comment type="similarity">
    <text evidence="2">Belongs to the CDP-glycerol glycerophosphotransferase family.</text>
</comment>
<dbReference type="InterPro" id="IPR043148">
    <property type="entry name" value="TagF_C"/>
</dbReference>
<keyword evidence="3" id="KW-1003">Cell membrane</keyword>
<dbReference type="EMBL" id="JAOQNN010000002">
    <property type="protein sequence ID" value="MCW2281622.1"/>
    <property type="molecule type" value="Genomic_DNA"/>
</dbReference>
<keyword evidence="4 7" id="KW-0808">Transferase</keyword>
<dbReference type="InterPro" id="IPR043149">
    <property type="entry name" value="TagF_N"/>
</dbReference>
<evidence type="ECO:0000256" key="3">
    <source>
        <dbReference type="ARBA" id="ARBA00022475"/>
    </source>
</evidence>
<dbReference type="InterPro" id="IPR007554">
    <property type="entry name" value="Glycerophosphate_synth"/>
</dbReference>
<evidence type="ECO:0000256" key="5">
    <source>
        <dbReference type="ARBA" id="ARBA00022944"/>
    </source>
</evidence>
<dbReference type="PANTHER" id="PTHR37316:SF3">
    <property type="entry name" value="TEICHOIC ACID GLYCEROL-PHOSPHATE TRANSFERASE"/>
    <property type="match status" value="1"/>
</dbReference>
<dbReference type="GO" id="GO:0019350">
    <property type="term" value="P:teichoic acid biosynthetic process"/>
    <property type="evidence" value="ECO:0007669"/>
    <property type="project" value="UniProtKB-KW"/>
</dbReference>
<proteinExistence type="inferred from homology"/>